<dbReference type="EMBL" id="JALKFT010000047">
    <property type="protein sequence ID" value="MCK9878848.1"/>
    <property type="molecule type" value="Genomic_DNA"/>
</dbReference>
<dbReference type="RefSeq" id="WP_248826913.1">
    <property type="nucleotide sequence ID" value="NZ_JALKFT010000047.1"/>
</dbReference>
<keyword evidence="3" id="KW-1003">Cell membrane</keyword>
<feature type="transmembrane region" description="Helical" evidence="7">
    <location>
        <begin position="462"/>
        <end position="481"/>
    </location>
</feature>
<dbReference type="InterPro" id="IPR036259">
    <property type="entry name" value="MFS_trans_sf"/>
</dbReference>
<evidence type="ECO:0000256" key="5">
    <source>
        <dbReference type="ARBA" id="ARBA00022989"/>
    </source>
</evidence>
<feature type="transmembrane region" description="Helical" evidence="7">
    <location>
        <begin position="96"/>
        <end position="115"/>
    </location>
</feature>
<dbReference type="Pfam" id="PF07690">
    <property type="entry name" value="MFS_1"/>
    <property type="match status" value="1"/>
</dbReference>
<evidence type="ECO:0000256" key="1">
    <source>
        <dbReference type="ARBA" id="ARBA00004651"/>
    </source>
</evidence>
<keyword evidence="5 7" id="KW-1133">Transmembrane helix</keyword>
<keyword evidence="10" id="KW-1185">Reference proteome</keyword>
<dbReference type="CDD" id="cd17321">
    <property type="entry name" value="MFS_MMR_MDR_like"/>
    <property type="match status" value="1"/>
</dbReference>
<feature type="transmembrane region" description="Helical" evidence="7">
    <location>
        <begin position="184"/>
        <end position="204"/>
    </location>
</feature>
<dbReference type="InterPro" id="IPR011701">
    <property type="entry name" value="MFS"/>
</dbReference>
<dbReference type="PRINTS" id="PR01036">
    <property type="entry name" value="TCRTETB"/>
</dbReference>
<dbReference type="PROSITE" id="PS50850">
    <property type="entry name" value="MFS"/>
    <property type="match status" value="1"/>
</dbReference>
<keyword evidence="2" id="KW-0813">Transport</keyword>
<organism evidence="9 10">
    <name type="scientific">Frankia umida</name>
    <dbReference type="NCBI Taxonomy" id="573489"/>
    <lineage>
        <taxon>Bacteria</taxon>
        <taxon>Bacillati</taxon>
        <taxon>Actinomycetota</taxon>
        <taxon>Actinomycetes</taxon>
        <taxon>Frankiales</taxon>
        <taxon>Frankiaceae</taxon>
        <taxon>Frankia</taxon>
    </lineage>
</organism>
<feature type="transmembrane region" description="Helical" evidence="7">
    <location>
        <begin position="216"/>
        <end position="239"/>
    </location>
</feature>
<gene>
    <name evidence="9" type="ORF">MXD59_24320</name>
</gene>
<feature type="transmembrane region" description="Helical" evidence="7">
    <location>
        <begin position="64"/>
        <end position="84"/>
    </location>
</feature>
<feature type="transmembrane region" description="Helical" evidence="7">
    <location>
        <begin position="430"/>
        <end position="450"/>
    </location>
</feature>
<sequence length="487" mass="49596">MTAQADTSSTQTTEAARNPAAAAGAPSWGALAVVLVGTFITVLDYFIANVAVPSIKNDLSASSAQIQLVIIGYGVAFTAGMITCGRLGDMFGRRRIFVAGLMMFTLSSAACGVAPTADALVAFRVVQGVSAALLVPQVLGILGTVYSGAQRGRAFSIYGLVIGLAGVFGQLIGGVLITVDVAGLGWRTVFLLNVPIGLVTLLFIRRVVPESRAPAGARLDLPGAITITMLLVGLVLPLVEGQEQGWPVWCWISLAAAAVLTVVAVVHLRRRAARGEHPLLDPALFRGRTFSVGLVAMTVYFLAMGSFFFLLALYLQQGRGLSPLESGLMFLALGGGYFASSLSAVGLAAHLGTRLVVLGPATIAVGYTLVGVTVAAMGDSSTTLWLIPVLLIAGLGMGMTTGPLTNIVLSGVAPEHAAAASGAANTAQEGGAAIGVAIAGAVFFPALGAAAKVTDYSHAFEIALIPLVAACVAAASIAMLLPKPARA</sequence>
<dbReference type="InterPro" id="IPR020846">
    <property type="entry name" value="MFS_dom"/>
</dbReference>
<dbReference type="Proteomes" id="UP001201873">
    <property type="component" value="Unassembled WGS sequence"/>
</dbReference>
<feature type="transmembrane region" description="Helical" evidence="7">
    <location>
        <begin position="28"/>
        <end position="52"/>
    </location>
</feature>
<dbReference type="Gene3D" id="1.20.1250.20">
    <property type="entry name" value="MFS general substrate transporter like domains"/>
    <property type="match status" value="1"/>
</dbReference>
<dbReference type="NCBIfam" id="TIGR00711">
    <property type="entry name" value="efflux_EmrB"/>
    <property type="match status" value="1"/>
</dbReference>
<feature type="domain" description="Major facilitator superfamily (MFS) profile" evidence="8">
    <location>
        <begin position="30"/>
        <end position="486"/>
    </location>
</feature>
<dbReference type="InterPro" id="IPR004638">
    <property type="entry name" value="EmrB-like"/>
</dbReference>
<name>A0ABT0K504_9ACTN</name>
<keyword evidence="4 7" id="KW-0812">Transmembrane</keyword>
<evidence type="ECO:0000259" key="8">
    <source>
        <dbReference type="PROSITE" id="PS50850"/>
    </source>
</evidence>
<dbReference type="SUPFAM" id="SSF103473">
    <property type="entry name" value="MFS general substrate transporter"/>
    <property type="match status" value="1"/>
</dbReference>
<evidence type="ECO:0000313" key="9">
    <source>
        <dbReference type="EMBL" id="MCK9878848.1"/>
    </source>
</evidence>
<feature type="transmembrane region" description="Helical" evidence="7">
    <location>
        <begin position="355"/>
        <end position="378"/>
    </location>
</feature>
<feature type="transmembrane region" description="Helical" evidence="7">
    <location>
        <begin position="121"/>
        <end position="145"/>
    </location>
</feature>
<feature type="transmembrane region" description="Helical" evidence="7">
    <location>
        <begin position="289"/>
        <end position="315"/>
    </location>
</feature>
<evidence type="ECO:0000256" key="6">
    <source>
        <dbReference type="ARBA" id="ARBA00023136"/>
    </source>
</evidence>
<comment type="subcellular location">
    <subcellularLocation>
        <location evidence="1">Cell membrane</location>
        <topology evidence="1">Multi-pass membrane protein</topology>
    </subcellularLocation>
</comment>
<dbReference type="Gene3D" id="1.20.1720.10">
    <property type="entry name" value="Multidrug resistance protein D"/>
    <property type="match status" value="1"/>
</dbReference>
<dbReference type="PANTHER" id="PTHR42718:SF39">
    <property type="entry name" value="ACTINORHODIN TRANSPORTER-RELATED"/>
    <property type="match status" value="1"/>
</dbReference>
<proteinExistence type="predicted"/>
<evidence type="ECO:0000256" key="3">
    <source>
        <dbReference type="ARBA" id="ARBA00022475"/>
    </source>
</evidence>
<evidence type="ECO:0000313" key="10">
    <source>
        <dbReference type="Proteomes" id="UP001201873"/>
    </source>
</evidence>
<feature type="transmembrane region" description="Helical" evidence="7">
    <location>
        <begin position="384"/>
        <end position="409"/>
    </location>
</feature>
<dbReference type="PANTHER" id="PTHR42718">
    <property type="entry name" value="MAJOR FACILITATOR SUPERFAMILY MULTIDRUG TRANSPORTER MFSC"/>
    <property type="match status" value="1"/>
</dbReference>
<evidence type="ECO:0000256" key="7">
    <source>
        <dbReference type="SAM" id="Phobius"/>
    </source>
</evidence>
<evidence type="ECO:0000256" key="2">
    <source>
        <dbReference type="ARBA" id="ARBA00022448"/>
    </source>
</evidence>
<comment type="caution">
    <text evidence="9">The sequence shown here is derived from an EMBL/GenBank/DDBJ whole genome shotgun (WGS) entry which is preliminary data.</text>
</comment>
<accession>A0ABT0K504</accession>
<feature type="transmembrane region" description="Helical" evidence="7">
    <location>
        <begin position="157"/>
        <end position="178"/>
    </location>
</feature>
<feature type="transmembrane region" description="Helical" evidence="7">
    <location>
        <begin position="245"/>
        <end position="268"/>
    </location>
</feature>
<feature type="transmembrane region" description="Helical" evidence="7">
    <location>
        <begin position="327"/>
        <end position="348"/>
    </location>
</feature>
<evidence type="ECO:0000256" key="4">
    <source>
        <dbReference type="ARBA" id="ARBA00022692"/>
    </source>
</evidence>
<reference evidence="9 10" key="1">
    <citation type="submission" date="2022-04" db="EMBL/GenBank/DDBJ databases">
        <title>Genome diversity in the genus Frankia.</title>
        <authorList>
            <person name="Carlos-Shanley C."/>
            <person name="Hahn D."/>
        </authorList>
    </citation>
    <scope>NUCLEOTIDE SEQUENCE [LARGE SCALE GENOMIC DNA]</scope>
    <source>
        <strain evidence="9 10">Ag45/Mut15</strain>
    </source>
</reference>
<keyword evidence="6 7" id="KW-0472">Membrane</keyword>
<protein>
    <submittedName>
        <fullName evidence="9">DHA2 family efflux MFS transporter permease subunit</fullName>
    </submittedName>
</protein>